<keyword evidence="1" id="KW-0812">Transmembrane</keyword>
<keyword evidence="1" id="KW-1133">Transmembrane helix</keyword>
<dbReference type="EMBL" id="UOFL01000142">
    <property type="protein sequence ID" value="VAW77894.1"/>
    <property type="molecule type" value="Genomic_DNA"/>
</dbReference>
<protein>
    <submittedName>
        <fullName evidence="3">Uncharacterized protein with LysM domain, COG1652</fullName>
    </submittedName>
</protein>
<organism evidence="3">
    <name type="scientific">hydrothermal vent metagenome</name>
    <dbReference type="NCBI Taxonomy" id="652676"/>
    <lineage>
        <taxon>unclassified sequences</taxon>
        <taxon>metagenomes</taxon>
        <taxon>ecological metagenomes</taxon>
    </lineage>
</organism>
<dbReference type="PROSITE" id="PS51782">
    <property type="entry name" value="LYSM"/>
    <property type="match status" value="1"/>
</dbReference>
<dbReference type="SUPFAM" id="SSF54106">
    <property type="entry name" value="LysM domain"/>
    <property type="match status" value="1"/>
</dbReference>
<dbReference type="InterPro" id="IPR036779">
    <property type="entry name" value="LysM_dom_sf"/>
</dbReference>
<evidence type="ECO:0000313" key="3">
    <source>
        <dbReference type="EMBL" id="VAW77894.1"/>
    </source>
</evidence>
<name>A0A3B0Z913_9ZZZZ</name>
<dbReference type="InterPro" id="IPR052196">
    <property type="entry name" value="Bact_Kbp"/>
</dbReference>
<dbReference type="Gene3D" id="3.10.350.10">
    <property type="entry name" value="LysM domain"/>
    <property type="match status" value="1"/>
</dbReference>
<reference evidence="3" key="1">
    <citation type="submission" date="2018-06" db="EMBL/GenBank/DDBJ databases">
        <authorList>
            <person name="Zhirakovskaya E."/>
        </authorList>
    </citation>
    <scope>NUCLEOTIDE SEQUENCE</scope>
</reference>
<evidence type="ECO:0000259" key="2">
    <source>
        <dbReference type="PROSITE" id="PS51782"/>
    </source>
</evidence>
<dbReference type="PANTHER" id="PTHR34700:SF4">
    <property type="entry name" value="PHAGE-LIKE ELEMENT PBSX PROTEIN XKDP"/>
    <property type="match status" value="1"/>
</dbReference>
<keyword evidence="1" id="KW-0472">Membrane</keyword>
<dbReference type="PANTHER" id="PTHR34700">
    <property type="entry name" value="POTASSIUM BINDING PROTEIN KBP"/>
    <property type="match status" value="1"/>
</dbReference>
<sequence length="369" mass="41489">MPHINRKLNQTDESIVSNMLPLCAAKRIFMRNFVFAISLFFTMITGFAAEVELKNNHPQKYLVQKGDTLWGISGKFLKSPWLWPNVWYANPQVKNPHLIYPGDSITLVYVDGKPQLRIARGRPHVKLSPSGRVVALNRPIPTIGLASIRPFLTKHQIVDKNTLAKAPYILRSAGEHLITGAGDQVYVRGHKSDKHSDFLIVRKGQVYSDPFTKEVLGYEAKYIGDSKMIRYGDPATHYLSNTNREVLIGDRLIKFIQTQYNDNFIPHAPKMDIKGHIIAVMEGVSQIGQHQVVVINKGKRDGMQAGHVLAIYQKGQTVKDTVNKKSKAVTLPDERAGLLMVFRTFDKLSYALIVKATTNMHVLDSVVNP</sequence>
<dbReference type="InterPro" id="IPR018392">
    <property type="entry name" value="LysM"/>
</dbReference>
<accession>A0A3B0Z913</accession>
<evidence type="ECO:0000256" key="1">
    <source>
        <dbReference type="SAM" id="Phobius"/>
    </source>
</evidence>
<dbReference type="CDD" id="cd00118">
    <property type="entry name" value="LysM"/>
    <property type="match status" value="1"/>
</dbReference>
<dbReference type="Pfam" id="PF01476">
    <property type="entry name" value="LysM"/>
    <property type="match status" value="1"/>
</dbReference>
<feature type="transmembrane region" description="Helical" evidence="1">
    <location>
        <begin position="28"/>
        <end position="49"/>
    </location>
</feature>
<gene>
    <name evidence="3" type="ORF">MNBD_GAMMA12-2956</name>
</gene>
<dbReference type="AlphaFoldDB" id="A0A3B0Z913"/>
<feature type="domain" description="LysM" evidence="2">
    <location>
        <begin position="59"/>
        <end position="107"/>
    </location>
</feature>
<proteinExistence type="predicted"/>